<evidence type="ECO:0000256" key="2">
    <source>
        <dbReference type="ARBA" id="ARBA00023002"/>
    </source>
</evidence>
<evidence type="ECO:0000256" key="5">
    <source>
        <dbReference type="ARBA" id="ARBA00066584"/>
    </source>
</evidence>
<dbReference type="InterPro" id="IPR036291">
    <property type="entry name" value="NAD(P)-bd_dom_sf"/>
</dbReference>
<dbReference type="PRINTS" id="PR00080">
    <property type="entry name" value="SDRFAMILY"/>
</dbReference>
<name>E1T9A3_BURSG</name>
<dbReference type="Gene3D" id="3.40.50.720">
    <property type="entry name" value="NAD(P)-binding Rossmann-like Domain"/>
    <property type="match status" value="1"/>
</dbReference>
<dbReference type="KEGG" id="bgf:BC1003_1820"/>
<evidence type="ECO:0000256" key="8">
    <source>
        <dbReference type="ARBA" id="ARBA00079135"/>
    </source>
</evidence>
<dbReference type="AlphaFoldDB" id="E1T9A3"/>
<protein>
    <recommendedName>
        <fullName evidence="6">2-dehydro-3-deoxy-D-gluconate 5-dehydrogenase</fullName>
        <ecNumber evidence="5">1.1.1.127</ecNumber>
    </recommendedName>
    <alternativeName>
        <fullName evidence="7">2-keto-3-deoxygluconate 5-dehydrogenase</fullName>
    </alternativeName>
    <alternativeName>
        <fullName evidence="8">2-keto-3-deoxygluconate oxidoreductase</fullName>
    </alternativeName>
</protein>
<evidence type="ECO:0000256" key="4">
    <source>
        <dbReference type="ARBA" id="ARBA00051099"/>
    </source>
</evidence>
<dbReference type="PANTHER" id="PTHR42760:SF5">
    <property type="entry name" value="2-DEHYDRO-3-DEOXY-D-GLUCONATE 5-DEHYDROGENASE"/>
    <property type="match status" value="1"/>
</dbReference>
<evidence type="ECO:0000256" key="6">
    <source>
        <dbReference type="ARBA" id="ARBA00071389"/>
    </source>
</evidence>
<dbReference type="NCBIfam" id="TIGR01832">
    <property type="entry name" value="kduD"/>
    <property type="match status" value="1"/>
</dbReference>
<organism evidence="9">
    <name type="scientific">Burkholderia sp. (strain CCGE1003)</name>
    <dbReference type="NCBI Taxonomy" id="640512"/>
    <lineage>
        <taxon>Bacteria</taxon>
        <taxon>Pseudomonadati</taxon>
        <taxon>Pseudomonadota</taxon>
        <taxon>Betaproteobacteria</taxon>
        <taxon>Burkholderiales</taxon>
        <taxon>Burkholderiaceae</taxon>
        <taxon>Burkholderia</taxon>
    </lineage>
</organism>
<gene>
    <name evidence="9" type="ordered locus">BC1003_1820</name>
</gene>
<dbReference type="FunFam" id="3.40.50.720:FF:000081">
    <property type="entry name" value="2-deoxy-D-gluconate 3-dehydrogenase"/>
    <property type="match status" value="1"/>
</dbReference>
<evidence type="ECO:0000256" key="7">
    <source>
        <dbReference type="ARBA" id="ARBA00075624"/>
    </source>
</evidence>
<dbReference type="SUPFAM" id="SSF51735">
    <property type="entry name" value="NAD(P)-binding Rossmann-fold domains"/>
    <property type="match status" value="1"/>
</dbReference>
<proteinExistence type="inferred from homology"/>
<keyword evidence="3" id="KW-0520">NAD</keyword>
<dbReference type="PRINTS" id="PR00081">
    <property type="entry name" value="GDHRDH"/>
</dbReference>
<dbReference type="PROSITE" id="PS00061">
    <property type="entry name" value="ADH_SHORT"/>
    <property type="match status" value="1"/>
</dbReference>
<dbReference type="EC" id="1.1.1.127" evidence="5"/>
<keyword evidence="2" id="KW-0560">Oxidoreductase</keyword>
<dbReference type="NCBIfam" id="NF005559">
    <property type="entry name" value="PRK07231.1"/>
    <property type="match status" value="1"/>
</dbReference>
<comment type="catalytic activity">
    <reaction evidence="4">
        <text>2-dehydro-3-deoxy-D-gluconate + NAD(+) = 3-deoxy-D-glycero-2,5-hexodiulosonate + NADH + H(+)</text>
        <dbReference type="Rhea" id="RHEA:24232"/>
        <dbReference type="ChEBI" id="CHEBI:15378"/>
        <dbReference type="ChEBI" id="CHEBI:29071"/>
        <dbReference type="ChEBI" id="CHEBI:57540"/>
        <dbReference type="ChEBI" id="CHEBI:57945"/>
        <dbReference type="ChEBI" id="CHEBI:57990"/>
        <dbReference type="EC" id="1.1.1.127"/>
    </reaction>
</comment>
<accession>E1T9A3</accession>
<dbReference type="InterPro" id="IPR002347">
    <property type="entry name" value="SDR_fam"/>
</dbReference>
<dbReference type="HOGENOM" id="CLU_010194_1_1_4"/>
<dbReference type="STRING" id="640512.BC1003_1820"/>
<dbReference type="PANTHER" id="PTHR42760">
    <property type="entry name" value="SHORT-CHAIN DEHYDROGENASES/REDUCTASES FAMILY MEMBER"/>
    <property type="match status" value="1"/>
</dbReference>
<dbReference type="GO" id="GO:0008678">
    <property type="term" value="F:2-deoxy-D-gluconate 3-dehydrogenase activity"/>
    <property type="evidence" value="ECO:0007669"/>
    <property type="project" value="InterPro"/>
</dbReference>
<dbReference type="InterPro" id="IPR011286">
    <property type="entry name" value="2-deoxy-D-gluc_3_DH"/>
</dbReference>
<reference evidence="9" key="1">
    <citation type="submission" date="2010-09" db="EMBL/GenBank/DDBJ databases">
        <title>Complete sequence of chromosome1 of Burkholderia sp. CCGE1003.</title>
        <authorList>
            <consortium name="US DOE Joint Genome Institute"/>
            <person name="Lucas S."/>
            <person name="Copeland A."/>
            <person name="Lapidus A."/>
            <person name="Cheng J.-F."/>
            <person name="Bruce D."/>
            <person name="Goodwin L."/>
            <person name="Pitluck S."/>
            <person name="Daligault H."/>
            <person name="Davenport K."/>
            <person name="Detter J.C."/>
            <person name="Han C."/>
            <person name="Tapia R."/>
            <person name="Land M."/>
            <person name="Hauser L."/>
            <person name="Jeffries C."/>
            <person name="Kyrpides N."/>
            <person name="Ivanova N."/>
            <person name="Ovchinnikova G."/>
            <person name="Martinez-Romero E."/>
            <person name="Rogel M.A."/>
            <person name="Auchtung J."/>
            <person name="Tiedje J.M."/>
            <person name="Woyke T."/>
        </authorList>
    </citation>
    <scope>NUCLEOTIDE SEQUENCE</scope>
    <source>
        <strain evidence="9">CCGE1003</strain>
    </source>
</reference>
<dbReference type="InterPro" id="IPR020904">
    <property type="entry name" value="Sc_DH/Rdtase_CS"/>
</dbReference>
<comment type="similarity">
    <text evidence="1">Belongs to the short-chain dehydrogenases/reductases (SDR) family.</text>
</comment>
<evidence type="ECO:0000256" key="3">
    <source>
        <dbReference type="ARBA" id="ARBA00023027"/>
    </source>
</evidence>
<dbReference type="EMBL" id="CP002217">
    <property type="protein sequence ID" value="ADN57786.1"/>
    <property type="molecule type" value="Genomic_DNA"/>
</dbReference>
<sequence>MREPQASSVGSQVCAKDQTAGMGGCAANRRQRRRACKKTHDTDFDIVNTSAMNRPAPHPFDLSGKVAIVTGSNTGLGAAMALALAEAGCDIVGVSRADAGETPARIAAAGRRFADVRADLASIAPVDDIVRAAVEAFGRVDVLVNNAGIIRREDALEFTESDWDAVMDLNLKSLFFLAQAAAKQFVRQQSGGKIINIASMLSFQGGIRVASYTASKSGVLGLTRLLANEWAAERINVNAIAPGYMATANTAALRKDTQRNDEILSRIPAGRWGMPDDLAGPVVFLASSASDYVHGHTLAVDGGWLAR</sequence>
<dbReference type="Pfam" id="PF13561">
    <property type="entry name" value="adh_short_C2"/>
    <property type="match status" value="1"/>
</dbReference>
<evidence type="ECO:0000313" key="9">
    <source>
        <dbReference type="EMBL" id="ADN57786.1"/>
    </source>
</evidence>
<evidence type="ECO:0000256" key="1">
    <source>
        <dbReference type="ARBA" id="ARBA00006484"/>
    </source>
</evidence>
<dbReference type="GO" id="GO:0051287">
    <property type="term" value="F:NAD binding"/>
    <property type="evidence" value="ECO:0007669"/>
    <property type="project" value="InterPro"/>
</dbReference>
<dbReference type="eggNOG" id="COG1028">
    <property type="taxonomic scope" value="Bacteria"/>
</dbReference>
<dbReference type="GO" id="GO:0047001">
    <property type="term" value="F:2-dehydro-3-deoxy-D-gluconate 5-dehydrogenase activity"/>
    <property type="evidence" value="ECO:0007669"/>
    <property type="project" value="UniProtKB-EC"/>
</dbReference>